<organism evidence="2 3">
    <name type="scientific">Hoeflea ulvae</name>
    <dbReference type="NCBI Taxonomy" id="2983764"/>
    <lineage>
        <taxon>Bacteria</taxon>
        <taxon>Pseudomonadati</taxon>
        <taxon>Pseudomonadota</taxon>
        <taxon>Alphaproteobacteria</taxon>
        <taxon>Hyphomicrobiales</taxon>
        <taxon>Rhizobiaceae</taxon>
        <taxon>Hoeflea</taxon>
    </lineage>
</organism>
<evidence type="ECO:0000313" key="2">
    <source>
        <dbReference type="EMBL" id="MCY0095094.1"/>
    </source>
</evidence>
<evidence type="ECO:0000313" key="3">
    <source>
        <dbReference type="Proteomes" id="UP001081283"/>
    </source>
</evidence>
<keyword evidence="3" id="KW-1185">Reference proteome</keyword>
<dbReference type="Proteomes" id="UP001081283">
    <property type="component" value="Unassembled WGS sequence"/>
</dbReference>
<name>A0ABT3YGR8_9HYPH</name>
<accession>A0ABT3YGR8</accession>
<gene>
    <name evidence="2" type="ORF">OEG82_13820</name>
</gene>
<feature type="signal peptide" evidence="1">
    <location>
        <begin position="1"/>
        <end position="23"/>
    </location>
</feature>
<comment type="caution">
    <text evidence="2">The sequence shown here is derived from an EMBL/GenBank/DDBJ whole genome shotgun (WGS) entry which is preliminary data.</text>
</comment>
<proteinExistence type="predicted"/>
<reference evidence="2" key="1">
    <citation type="submission" date="2022-10" db="EMBL/GenBank/DDBJ databases">
        <title>Hoeflea sp. J2-29, isolated from marine algae.</title>
        <authorList>
            <person name="Kristyanto S."/>
            <person name="Kim J.M."/>
            <person name="Jeon C.O."/>
        </authorList>
    </citation>
    <scope>NUCLEOTIDE SEQUENCE</scope>
    <source>
        <strain evidence="2">J2-29</strain>
    </source>
</reference>
<dbReference type="EMBL" id="JAOVZQ010000001">
    <property type="protein sequence ID" value="MCY0095094.1"/>
    <property type="molecule type" value="Genomic_DNA"/>
</dbReference>
<keyword evidence="1" id="KW-0732">Signal</keyword>
<feature type="chain" id="PRO_5047490998" evidence="1">
    <location>
        <begin position="24"/>
        <end position="309"/>
    </location>
</feature>
<evidence type="ECO:0000256" key="1">
    <source>
        <dbReference type="SAM" id="SignalP"/>
    </source>
</evidence>
<protein>
    <submittedName>
        <fullName evidence="2">Uncharacterized protein</fullName>
    </submittedName>
</protein>
<dbReference type="RefSeq" id="WP_267612993.1">
    <property type="nucleotide sequence ID" value="NZ_JAOVZQ010000001.1"/>
</dbReference>
<sequence length="309" mass="32579">MNRLSPSLLALLAIAHASGPAQAQEAFGDGAQPKINMPGLSQYAPADAAGAGAVNGRTVRVEAALTEAGAPLKYGLTWRIFHPIPGPDGKLPLLASAEGGSAQFEFEPGDYFIHVAFGRAGVTKKLTVPRDGPLETQRMVLEAGGLVLNAVSGIDARIPVSQLRFNIYKADESIDGEQQLVVEDVKPDTIVRLNAGTYHIVSEYGAVNAVIRSDIRVEAGKLTEAIIQHRAAQLTLKLVAEEGGEAIADTAWSILTSGGDVVSESVGAFPTIVLAEGEYTAIARNKTKVFQREFTVVAGQNSDVEVLLN</sequence>